<protein>
    <submittedName>
        <fullName evidence="1">Uncharacterized protein</fullName>
    </submittedName>
</protein>
<sequence length="130" mass="14855">MDGWINVEDLEYYECLDTLVCDFCYKGYQHKASLAAHIATKHAEDSQSFQCDKCGLGTFKNMRQLKAHERSHIRKECVVCKKLLSSGSLMKHLRTHAHPDCGTCRQHKHAKNLTKHILLAHLPAEIIVIN</sequence>
<dbReference type="STRING" id="41427.A0A182IMQ0"/>
<dbReference type="EnsemblMetazoa" id="AATE002032-RA">
    <property type="protein sequence ID" value="AATE002032-PA.1"/>
    <property type="gene ID" value="AATE002032"/>
</dbReference>
<dbReference type="SMART" id="SM00355">
    <property type="entry name" value="ZnF_C2H2"/>
    <property type="match status" value="4"/>
</dbReference>
<reference evidence="1" key="1">
    <citation type="submission" date="2022-08" db="UniProtKB">
        <authorList>
            <consortium name="EnsemblMetazoa"/>
        </authorList>
    </citation>
    <scope>IDENTIFICATION</scope>
    <source>
        <strain evidence="1">EBRO</strain>
    </source>
</reference>
<accession>A0A182IMQ0</accession>
<organism evidence="1">
    <name type="scientific">Anopheles atroparvus</name>
    <name type="common">European mosquito</name>
    <dbReference type="NCBI Taxonomy" id="41427"/>
    <lineage>
        <taxon>Eukaryota</taxon>
        <taxon>Metazoa</taxon>
        <taxon>Ecdysozoa</taxon>
        <taxon>Arthropoda</taxon>
        <taxon>Hexapoda</taxon>
        <taxon>Insecta</taxon>
        <taxon>Pterygota</taxon>
        <taxon>Neoptera</taxon>
        <taxon>Endopterygota</taxon>
        <taxon>Diptera</taxon>
        <taxon>Nematocera</taxon>
        <taxon>Culicoidea</taxon>
        <taxon>Culicidae</taxon>
        <taxon>Anophelinae</taxon>
        <taxon>Anopheles</taxon>
    </lineage>
</organism>
<evidence type="ECO:0000313" key="1">
    <source>
        <dbReference type="EnsemblMetazoa" id="AATE002032-PA.1"/>
    </source>
</evidence>
<dbReference type="PROSITE" id="PS00028">
    <property type="entry name" value="ZINC_FINGER_C2H2_1"/>
    <property type="match status" value="1"/>
</dbReference>
<dbReference type="SUPFAM" id="SSF57667">
    <property type="entry name" value="beta-beta-alpha zinc fingers"/>
    <property type="match status" value="1"/>
</dbReference>
<dbReference type="Gene3D" id="3.30.160.60">
    <property type="entry name" value="Classic Zinc Finger"/>
    <property type="match status" value="1"/>
</dbReference>
<proteinExistence type="predicted"/>
<dbReference type="AlphaFoldDB" id="A0A182IMQ0"/>
<dbReference type="InterPro" id="IPR036236">
    <property type="entry name" value="Znf_C2H2_sf"/>
</dbReference>
<dbReference type="VEuPathDB" id="VectorBase:AATE002032"/>
<name>A0A182IMQ0_ANOAO</name>
<dbReference type="InterPro" id="IPR013087">
    <property type="entry name" value="Znf_C2H2_type"/>
</dbReference>